<feature type="transmembrane region" description="Helical" evidence="6">
    <location>
        <begin position="432"/>
        <end position="454"/>
    </location>
</feature>
<dbReference type="GO" id="GO:0042910">
    <property type="term" value="F:xenobiotic transmembrane transporter activity"/>
    <property type="evidence" value="ECO:0007669"/>
    <property type="project" value="InterPro"/>
</dbReference>
<feature type="transmembrane region" description="Helical" evidence="6">
    <location>
        <begin position="228"/>
        <end position="252"/>
    </location>
</feature>
<dbReference type="Proteomes" id="UP000253077">
    <property type="component" value="Unassembled WGS sequence"/>
</dbReference>
<evidence type="ECO:0000313" key="10">
    <source>
        <dbReference type="Proteomes" id="UP000253077"/>
    </source>
</evidence>
<evidence type="ECO:0000313" key="9">
    <source>
        <dbReference type="EMBL" id="RCJ00635.1"/>
    </source>
</evidence>
<evidence type="ECO:0000313" key="11">
    <source>
        <dbReference type="Proteomes" id="UP000318231"/>
    </source>
</evidence>
<dbReference type="PANTHER" id="PTHR43298">
    <property type="entry name" value="MULTIDRUG RESISTANCE PROTEIN NORM-RELATED"/>
    <property type="match status" value="1"/>
</dbReference>
<dbReference type="InterPro" id="IPR050222">
    <property type="entry name" value="MATE_MdtK"/>
</dbReference>
<feature type="transmembrane region" description="Helical" evidence="6">
    <location>
        <begin position="196"/>
        <end position="216"/>
    </location>
</feature>
<evidence type="ECO:0000256" key="3">
    <source>
        <dbReference type="ARBA" id="ARBA00020268"/>
    </source>
</evidence>
<feature type="transmembrane region" description="Helical" evidence="6">
    <location>
        <begin position="400"/>
        <end position="425"/>
    </location>
</feature>
<dbReference type="GO" id="GO:0005886">
    <property type="term" value="C:plasma membrane"/>
    <property type="evidence" value="ECO:0007669"/>
    <property type="project" value="TreeGrafter"/>
</dbReference>
<evidence type="ECO:0000313" key="12">
    <source>
        <dbReference type="Proteomes" id="UP001201240"/>
    </source>
</evidence>
<keyword evidence="6" id="KW-1133">Transmembrane helix</keyword>
<evidence type="ECO:0000256" key="5">
    <source>
        <dbReference type="ARBA" id="ARBA00031636"/>
    </source>
</evidence>
<keyword evidence="6" id="KW-0812">Transmembrane</keyword>
<accession>A0AAP9AD99</accession>
<keyword evidence="6" id="KW-0472">Membrane</keyword>
<comment type="function">
    <text evidence="1">Multidrug efflux pump.</text>
</comment>
<dbReference type="RefSeq" id="WP_004025529.1">
    <property type="nucleotide sequence ID" value="NZ_CAMXZD010000003.1"/>
</dbReference>
<feature type="transmembrane region" description="Helical" evidence="6">
    <location>
        <begin position="273"/>
        <end position="302"/>
    </location>
</feature>
<dbReference type="AlphaFoldDB" id="A0AAP9AD99"/>
<reference evidence="7 12" key="3">
    <citation type="submission" date="2021-10" db="EMBL/GenBank/DDBJ databases">
        <title>Sequencing the mobilome of antimicrobial resistant bacterial isolates spanning a range of GC content: The potential of a sustainable low cost, low infrastructure approach for surveillance with Oxford Nanopore sequencing.</title>
        <authorList>
            <person name="Sands K."/>
        </authorList>
    </citation>
    <scope>NUCLEOTIDE SEQUENCE [LARGE SCALE GENOMIC DNA]</scope>
    <source>
        <strain evidence="7 12">MIN-202</strain>
    </source>
</reference>
<dbReference type="Proteomes" id="UP001201240">
    <property type="component" value="Unassembled WGS sequence"/>
</dbReference>
<dbReference type="EMBL" id="JAJBIS010000001">
    <property type="protein sequence ID" value="MCF1349280.1"/>
    <property type="molecule type" value="Genomic_DNA"/>
</dbReference>
<sequence length="540" mass="61372">MRFDFFKKSRKTKVNWLTNQFGDKVFMKTAAKLFFPAILEVIILSSVNYFDSLFIALFTPDNMGAAAKTATVLATQLMFLPTIFFYAIVAAAGILAAQYYGKRDYLRFKETINFMLLFGSIVVVIFVIIYMVVPLEMIQLYSGNTLDDSASEEAKRIYDLTNHWAASYLRWQSLTLIPYMFTFSIATAYRQHNNAIMPLISSSIAVLVNIILDPVLIKYCATRPFEAILFVAIATIIARCIDAGIMLVLTLFRKSYPYYFFNHLKLSKRVIKLIFIHGWQVLVNEILFSVGTTIILMFYTRYSQDHRDAISTVTLIIQFTNLIWPGAASTVAVLVLANLGANKHDLAKENTRKLINWGIVVGVSIGIILLILSTFVNQLLNPPLDYTEQGLKQAAHTATIAMYLEWIVIMVVLTQGPYSVIYFCIRGGGSRWLLTIDCLSTFIWLIIMGCVTHINVPENYSDRLHVVLLFFIMESQNISKLIMAIVIFKKTNWAQNLVDEEKEITSEIGNEKEEKPKKQLESKIENKVINTNSQGVMNEI</sequence>
<feature type="transmembrane region" description="Helical" evidence="6">
    <location>
        <begin position="78"/>
        <end position="100"/>
    </location>
</feature>
<reference evidence="9 10" key="1">
    <citation type="submission" date="2018-07" db="EMBL/GenBank/DDBJ databases">
        <title>Ureaplasma urealyticum 1000 the multidrug-resistant clinical isolate obtained from scrapings of the urogenital tract of a woman with inflammatory diseases of the reproductive organs.</title>
        <authorList>
            <person name="Kolesnikova E.A."/>
            <person name="Alekseeva A.E."/>
            <person name="Brusnigina N.F."/>
            <person name="Makhova M.A."/>
        </authorList>
    </citation>
    <scope>NUCLEOTIDE SEQUENCE [LARGE SCALE GENOMIC DNA]</scope>
    <source>
        <strain evidence="9 10">1000</strain>
    </source>
</reference>
<dbReference type="Pfam" id="PF01554">
    <property type="entry name" value="MatE"/>
    <property type="match status" value="2"/>
</dbReference>
<dbReference type="GO" id="GO:0015297">
    <property type="term" value="F:antiporter activity"/>
    <property type="evidence" value="ECO:0007669"/>
    <property type="project" value="InterPro"/>
</dbReference>
<name>A0AAP9AD99_UREUR</name>
<feature type="transmembrane region" description="Helical" evidence="6">
    <location>
        <begin position="33"/>
        <end position="58"/>
    </location>
</feature>
<proteinExistence type="inferred from homology"/>
<dbReference type="EMBL" id="CP041200">
    <property type="protein sequence ID" value="QDI65179.1"/>
    <property type="molecule type" value="Genomic_DNA"/>
</dbReference>
<evidence type="ECO:0000313" key="8">
    <source>
        <dbReference type="EMBL" id="QDI65179.1"/>
    </source>
</evidence>
<comment type="similarity">
    <text evidence="2">Belongs to the multi antimicrobial extrusion (MATE) (TC 2.A.66.1) family.</text>
</comment>
<keyword evidence="4" id="KW-0813">Transport</keyword>
<gene>
    <name evidence="9" type="ORF">DSQ42_03430</name>
    <name evidence="8" type="ORF">FJM05_03310</name>
    <name evidence="7" type="ORF">LH652_03205</name>
</gene>
<evidence type="ECO:0000256" key="1">
    <source>
        <dbReference type="ARBA" id="ARBA00003408"/>
    </source>
</evidence>
<dbReference type="EMBL" id="QOKT01000027">
    <property type="protein sequence ID" value="RCJ00635.1"/>
    <property type="molecule type" value="Genomic_DNA"/>
</dbReference>
<feature type="transmembrane region" description="Helical" evidence="6">
    <location>
        <begin position="168"/>
        <end position="189"/>
    </location>
</feature>
<dbReference type="GeneID" id="93849138"/>
<reference evidence="8 11" key="2">
    <citation type="submission" date="2019-07" db="EMBL/GenBank/DDBJ databases">
        <title>Comparative genomics of three clinical Ureaplasma species: analysis of their core genomes and virulence factors.</title>
        <authorList>
            <person name="Yang T."/>
            <person name="Zhang Y."/>
            <person name="Li X."/>
            <person name="Kong Y."/>
            <person name="Yu H."/>
            <person name="Ruan Z."/>
            <person name="Xie X."/>
            <person name="Zhang J."/>
        </authorList>
    </citation>
    <scope>NUCLEOTIDE SEQUENCE [LARGE SCALE GENOMIC DNA]</scope>
    <source>
        <strain evidence="8 11">132</strain>
    </source>
</reference>
<protein>
    <recommendedName>
        <fullName evidence="3">Probable multidrug resistance protein NorM</fullName>
    </recommendedName>
    <alternativeName>
        <fullName evidence="5">Multidrug-efflux transporter</fullName>
    </alternativeName>
</protein>
<evidence type="ECO:0000256" key="4">
    <source>
        <dbReference type="ARBA" id="ARBA00022448"/>
    </source>
</evidence>
<feature type="transmembrane region" description="Helical" evidence="6">
    <location>
        <begin position="112"/>
        <end position="133"/>
    </location>
</feature>
<feature type="transmembrane region" description="Helical" evidence="6">
    <location>
        <begin position="466"/>
        <end position="488"/>
    </location>
</feature>
<dbReference type="InterPro" id="IPR002528">
    <property type="entry name" value="MATE_fam"/>
</dbReference>
<feature type="transmembrane region" description="Helical" evidence="6">
    <location>
        <begin position="354"/>
        <end position="380"/>
    </location>
</feature>
<evidence type="ECO:0000256" key="6">
    <source>
        <dbReference type="SAM" id="Phobius"/>
    </source>
</evidence>
<dbReference type="PANTHER" id="PTHR43298:SF2">
    <property type="entry name" value="FMN_FAD EXPORTER YEEO-RELATED"/>
    <property type="match status" value="1"/>
</dbReference>
<evidence type="ECO:0000256" key="2">
    <source>
        <dbReference type="ARBA" id="ARBA00010199"/>
    </source>
</evidence>
<evidence type="ECO:0000313" key="7">
    <source>
        <dbReference type="EMBL" id="MCF1349280.1"/>
    </source>
</evidence>
<feature type="transmembrane region" description="Helical" evidence="6">
    <location>
        <begin position="322"/>
        <end position="342"/>
    </location>
</feature>
<organism evidence="8 11">
    <name type="scientific">Ureaplasma urealyticum</name>
    <name type="common">Ureaplasma urealyticum biotype 2</name>
    <dbReference type="NCBI Taxonomy" id="2130"/>
    <lineage>
        <taxon>Bacteria</taxon>
        <taxon>Bacillati</taxon>
        <taxon>Mycoplasmatota</taxon>
        <taxon>Mycoplasmoidales</taxon>
        <taxon>Mycoplasmoidaceae</taxon>
        <taxon>Ureaplasma</taxon>
    </lineage>
</organism>
<dbReference type="Proteomes" id="UP000318231">
    <property type="component" value="Chromosome"/>
</dbReference>